<sequence length="92" mass="9964">MPLGLSTQGGLLLSTVAEPDQKAATATGARAVFYQTVPNQQMLKHIQVLVDHGEITPLSPITARLEQAADIHRKLEMRELAGKIVFDLTTEA</sequence>
<gene>
    <name evidence="1" type="ORF">ABV298_24400</name>
</gene>
<name>A0AAU8FTU6_9BACT</name>
<dbReference type="RefSeq" id="WP_353723243.1">
    <property type="nucleotide sequence ID" value="NZ_CP159289.1"/>
</dbReference>
<proteinExistence type="predicted"/>
<dbReference type="Pfam" id="PF13602">
    <property type="entry name" value="ADH_zinc_N_2"/>
    <property type="match status" value="1"/>
</dbReference>
<dbReference type="EMBL" id="CP159289">
    <property type="protein sequence ID" value="XCH28012.1"/>
    <property type="molecule type" value="Genomic_DNA"/>
</dbReference>
<dbReference type="AlphaFoldDB" id="A0AAU8FTU6"/>
<accession>A0AAU8FTU6</accession>
<evidence type="ECO:0000313" key="1">
    <source>
        <dbReference type="EMBL" id="XCH28012.1"/>
    </source>
</evidence>
<protein>
    <submittedName>
        <fullName evidence="1">Zinc-binding dehydrogenase</fullName>
    </submittedName>
</protein>
<reference evidence="1" key="1">
    <citation type="submission" date="2024-06" db="EMBL/GenBank/DDBJ databases">
        <title>Sequencing and assembly of the genome of Dyadobacter sp. strain 676, a symbiont of Cyamopsis tetragonoloba.</title>
        <authorList>
            <person name="Guro P."/>
            <person name="Sazanova A."/>
            <person name="Kuznetsova I."/>
            <person name="Belimov A."/>
            <person name="Safronova V."/>
        </authorList>
    </citation>
    <scope>NUCLEOTIDE SEQUENCE</scope>
    <source>
        <strain evidence="1">676</strain>
    </source>
</reference>
<organism evidence="1">
    <name type="scientific">Dyadobacter sp. 676</name>
    <dbReference type="NCBI Taxonomy" id="3088362"/>
    <lineage>
        <taxon>Bacteria</taxon>
        <taxon>Pseudomonadati</taxon>
        <taxon>Bacteroidota</taxon>
        <taxon>Cytophagia</taxon>
        <taxon>Cytophagales</taxon>
        <taxon>Spirosomataceae</taxon>
        <taxon>Dyadobacter</taxon>
    </lineage>
</organism>
<dbReference type="Gene3D" id="3.90.180.10">
    <property type="entry name" value="Medium-chain alcohol dehydrogenases, catalytic domain"/>
    <property type="match status" value="1"/>
</dbReference>